<dbReference type="GO" id="GO:0016020">
    <property type="term" value="C:membrane"/>
    <property type="evidence" value="ECO:0007669"/>
    <property type="project" value="UniProtKB-SubCell"/>
</dbReference>
<keyword evidence="5 6" id="KW-0472">Membrane</keyword>
<sequence length="280" mass="31595">MKKDTEKEKWWAMNREERLRRQKDFLTGFAFWVVWLVILWVVLKAAGSVLFPFLAAFAVAVLLSGAVQFIAERMHIQRGIVAVAVVLFFYIILAVFLYFAGSYLVRLIYDTARELSVFFSDTIVPVMQRFYQWLDRFVSVFYPTELTGKTSGLHGVGEESAQTLKNAGKLMSGISDGVIDGVSGMAAGIPGFFMKLLITVIATVFMELEFPQIRAFFKAADSGGIPACVPGWKKLCDRDDGKMHYLLLSDLRDHVCGTCGRTVFTWHKKCICHRVYHCSA</sequence>
<accession>D4KZM6</accession>
<dbReference type="AlphaFoldDB" id="D4KZM6"/>
<evidence type="ECO:0000256" key="1">
    <source>
        <dbReference type="ARBA" id="ARBA00004141"/>
    </source>
</evidence>
<keyword evidence="3 6" id="KW-0812">Transmembrane</keyword>
<evidence type="ECO:0000256" key="4">
    <source>
        <dbReference type="ARBA" id="ARBA00022989"/>
    </source>
</evidence>
<evidence type="ECO:0000256" key="3">
    <source>
        <dbReference type="ARBA" id="ARBA00022692"/>
    </source>
</evidence>
<reference evidence="7 8" key="2">
    <citation type="submission" date="2010-03" db="EMBL/GenBank/DDBJ databases">
        <authorList>
            <person name="Pajon A."/>
        </authorList>
    </citation>
    <scope>NUCLEOTIDE SEQUENCE [LARGE SCALE GENOMIC DNA]</scope>
    <source>
        <strain evidence="7 8">XB6B4</strain>
    </source>
</reference>
<dbReference type="Proteomes" id="UP000008953">
    <property type="component" value="Chromosome"/>
</dbReference>
<evidence type="ECO:0000256" key="5">
    <source>
        <dbReference type="ARBA" id="ARBA00023136"/>
    </source>
</evidence>
<protein>
    <submittedName>
        <fullName evidence="7">Predicted permease</fullName>
    </submittedName>
</protein>
<proteinExistence type="inferred from homology"/>
<comment type="similarity">
    <text evidence="2">Belongs to the autoinducer-2 exporter (AI-2E) (TC 2.A.86) family.</text>
</comment>
<feature type="transmembrane region" description="Helical" evidence="6">
    <location>
        <begin position="49"/>
        <end position="67"/>
    </location>
</feature>
<reference evidence="7 8" key="1">
    <citation type="submission" date="2010-03" db="EMBL/GenBank/DDBJ databases">
        <title>The genome sequence of Roseburia intestinalis XB6B4.</title>
        <authorList>
            <consortium name="metaHIT consortium -- http://www.metahit.eu/"/>
            <person name="Pajon A."/>
            <person name="Turner K."/>
            <person name="Parkhill J."/>
            <person name="Bernalier A."/>
        </authorList>
    </citation>
    <scope>NUCLEOTIDE SEQUENCE [LARGE SCALE GENOMIC DNA]</scope>
    <source>
        <strain evidence="7 8">XB6B4</strain>
    </source>
</reference>
<evidence type="ECO:0000256" key="6">
    <source>
        <dbReference type="SAM" id="Phobius"/>
    </source>
</evidence>
<evidence type="ECO:0000256" key="2">
    <source>
        <dbReference type="ARBA" id="ARBA00009773"/>
    </source>
</evidence>
<name>D4KZM6_9FIRM</name>
<dbReference type="HOGENOM" id="CLU_993519_0_0_9"/>
<dbReference type="Pfam" id="PF01594">
    <property type="entry name" value="AI-2E_transport"/>
    <property type="match status" value="1"/>
</dbReference>
<evidence type="ECO:0000313" key="8">
    <source>
        <dbReference type="Proteomes" id="UP000008953"/>
    </source>
</evidence>
<gene>
    <name evidence="7" type="ORF">RO1_23170</name>
</gene>
<keyword evidence="4 6" id="KW-1133">Transmembrane helix</keyword>
<dbReference type="KEGG" id="rix:RO1_23170"/>
<dbReference type="InterPro" id="IPR002549">
    <property type="entry name" value="AI-2E-like"/>
</dbReference>
<feature type="transmembrane region" description="Helical" evidence="6">
    <location>
        <begin position="79"/>
        <end position="100"/>
    </location>
</feature>
<evidence type="ECO:0000313" key="7">
    <source>
        <dbReference type="EMBL" id="CBL12816.1"/>
    </source>
</evidence>
<feature type="transmembrane region" description="Helical" evidence="6">
    <location>
        <begin position="25"/>
        <end position="43"/>
    </location>
</feature>
<organism evidence="7 8">
    <name type="scientific">Roseburia intestinalis XB6B4</name>
    <dbReference type="NCBI Taxonomy" id="718255"/>
    <lineage>
        <taxon>Bacteria</taxon>
        <taxon>Bacillati</taxon>
        <taxon>Bacillota</taxon>
        <taxon>Clostridia</taxon>
        <taxon>Lachnospirales</taxon>
        <taxon>Lachnospiraceae</taxon>
        <taxon>Roseburia</taxon>
    </lineage>
</organism>
<feature type="transmembrane region" description="Helical" evidence="6">
    <location>
        <begin position="185"/>
        <end position="208"/>
    </location>
</feature>
<dbReference type="EMBL" id="FP929050">
    <property type="protein sequence ID" value="CBL12816.1"/>
    <property type="molecule type" value="Genomic_DNA"/>
</dbReference>
<dbReference type="PATRIC" id="fig|718255.3.peg.3479"/>
<comment type="subcellular location">
    <subcellularLocation>
        <location evidence="1">Membrane</location>
        <topology evidence="1">Multi-pass membrane protein</topology>
    </subcellularLocation>
</comment>